<dbReference type="PROSITE" id="PS50109">
    <property type="entry name" value="HIS_KIN"/>
    <property type="match status" value="1"/>
</dbReference>
<dbReference type="Gene3D" id="3.30.450.40">
    <property type="match status" value="1"/>
</dbReference>
<proteinExistence type="predicted"/>
<keyword evidence="7" id="KW-0472">Membrane</keyword>
<dbReference type="InterPro" id="IPR003661">
    <property type="entry name" value="HisK_dim/P_dom"/>
</dbReference>
<dbReference type="Pfam" id="PF03707">
    <property type="entry name" value="MHYT"/>
    <property type="match status" value="2"/>
</dbReference>
<dbReference type="InterPro" id="IPR005467">
    <property type="entry name" value="His_kinase_dom"/>
</dbReference>
<keyword evidence="3 6" id="KW-0597">Phosphoprotein</keyword>
<feature type="coiled-coil region" evidence="8">
    <location>
        <begin position="411"/>
        <end position="438"/>
    </location>
</feature>
<dbReference type="InterPro" id="IPR003018">
    <property type="entry name" value="GAF"/>
</dbReference>
<keyword evidence="8" id="KW-0175">Coiled coil</keyword>
<dbReference type="Pfam" id="PF08448">
    <property type="entry name" value="PAS_4"/>
    <property type="match status" value="1"/>
</dbReference>
<evidence type="ECO:0000256" key="5">
    <source>
        <dbReference type="ARBA" id="ARBA00022777"/>
    </source>
</evidence>
<evidence type="ECO:0000256" key="3">
    <source>
        <dbReference type="ARBA" id="ARBA00022553"/>
    </source>
</evidence>
<dbReference type="InterPro" id="IPR011006">
    <property type="entry name" value="CheY-like_superfamily"/>
</dbReference>
<feature type="transmembrane region" description="Helical" evidence="7">
    <location>
        <begin position="12"/>
        <end position="31"/>
    </location>
</feature>
<organism evidence="12 13">
    <name type="scientific">Sphingomonas turrisvirgatae</name>
    <dbReference type="NCBI Taxonomy" id="1888892"/>
    <lineage>
        <taxon>Bacteria</taxon>
        <taxon>Pseudomonadati</taxon>
        <taxon>Pseudomonadota</taxon>
        <taxon>Alphaproteobacteria</taxon>
        <taxon>Sphingomonadales</taxon>
        <taxon>Sphingomonadaceae</taxon>
        <taxon>Sphingomonas</taxon>
    </lineage>
</organism>
<dbReference type="CDD" id="cd00130">
    <property type="entry name" value="PAS"/>
    <property type="match status" value="1"/>
</dbReference>
<keyword evidence="7" id="KW-0812">Transmembrane</keyword>
<feature type="modified residue" description="4-aspartylphosphate" evidence="6">
    <location>
        <position position="873"/>
    </location>
</feature>
<dbReference type="SUPFAM" id="SSF52172">
    <property type="entry name" value="CheY-like"/>
    <property type="match status" value="1"/>
</dbReference>
<feature type="domain" description="Histidine kinase" evidence="9">
    <location>
        <begin position="582"/>
        <end position="802"/>
    </location>
</feature>
<dbReference type="CDD" id="cd00082">
    <property type="entry name" value="HisKA"/>
    <property type="match status" value="1"/>
</dbReference>
<dbReference type="InterPro" id="IPR000014">
    <property type="entry name" value="PAS"/>
</dbReference>
<dbReference type="InterPro" id="IPR013656">
    <property type="entry name" value="PAS_4"/>
</dbReference>
<comment type="catalytic activity">
    <reaction evidence="1">
        <text>ATP + protein L-histidine = ADP + protein N-phospho-L-histidine.</text>
        <dbReference type="EC" id="2.7.13.3"/>
    </reaction>
</comment>
<dbReference type="InterPro" id="IPR029016">
    <property type="entry name" value="GAF-like_dom_sf"/>
</dbReference>
<feature type="transmembrane region" description="Helical" evidence="7">
    <location>
        <begin position="213"/>
        <end position="235"/>
    </location>
</feature>
<dbReference type="SMART" id="SM00065">
    <property type="entry name" value="GAF"/>
    <property type="match status" value="1"/>
</dbReference>
<dbReference type="InterPro" id="IPR005330">
    <property type="entry name" value="MHYT_dom"/>
</dbReference>
<dbReference type="PANTHER" id="PTHR43065:SF42">
    <property type="entry name" value="TWO-COMPONENT SENSOR PPRA"/>
    <property type="match status" value="1"/>
</dbReference>
<evidence type="ECO:0000256" key="2">
    <source>
        <dbReference type="ARBA" id="ARBA00012438"/>
    </source>
</evidence>
<dbReference type="SMART" id="SM00388">
    <property type="entry name" value="HisKA"/>
    <property type="match status" value="1"/>
</dbReference>
<keyword evidence="5" id="KW-0418">Kinase</keyword>
<dbReference type="InterPro" id="IPR003594">
    <property type="entry name" value="HATPase_dom"/>
</dbReference>
<dbReference type="PANTHER" id="PTHR43065">
    <property type="entry name" value="SENSOR HISTIDINE KINASE"/>
    <property type="match status" value="1"/>
</dbReference>
<dbReference type="Pfam" id="PF02518">
    <property type="entry name" value="HATPase_c"/>
    <property type="match status" value="1"/>
</dbReference>
<gene>
    <name evidence="12" type="ORF">BFL28_00900</name>
</gene>
<dbReference type="InterPro" id="IPR035965">
    <property type="entry name" value="PAS-like_dom_sf"/>
</dbReference>
<evidence type="ECO:0000259" key="9">
    <source>
        <dbReference type="PROSITE" id="PS50109"/>
    </source>
</evidence>
<dbReference type="GO" id="GO:0000155">
    <property type="term" value="F:phosphorelay sensor kinase activity"/>
    <property type="evidence" value="ECO:0007669"/>
    <property type="project" value="InterPro"/>
</dbReference>
<feature type="transmembrane region" description="Helical" evidence="7">
    <location>
        <begin position="173"/>
        <end position="193"/>
    </location>
</feature>
<evidence type="ECO:0000259" key="10">
    <source>
        <dbReference type="PROSITE" id="PS50110"/>
    </source>
</evidence>
<dbReference type="NCBIfam" id="TIGR00229">
    <property type="entry name" value="sensory_box"/>
    <property type="match status" value="1"/>
</dbReference>
<feature type="domain" description="MHYT" evidence="11">
    <location>
        <begin position="7"/>
        <end position="196"/>
    </location>
</feature>
<dbReference type="Pfam" id="PF00512">
    <property type="entry name" value="HisKA"/>
    <property type="match status" value="1"/>
</dbReference>
<reference evidence="12 13" key="1">
    <citation type="submission" date="2016-08" db="EMBL/GenBank/DDBJ databases">
        <title>Draft genome of the agarase producing Sphingomonas sp. MCT13.</title>
        <authorList>
            <person name="D'Andrea M.M."/>
            <person name="Rossolini G.M."/>
            <person name="Thaller M.C."/>
        </authorList>
    </citation>
    <scope>NUCLEOTIDE SEQUENCE [LARGE SCALE GENOMIC DNA]</scope>
    <source>
        <strain evidence="12 13">MCT13</strain>
    </source>
</reference>
<evidence type="ECO:0000256" key="8">
    <source>
        <dbReference type="SAM" id="Coils"/>
    </source>
</evidence>
<dbReference type="Gene3D" id="3.30.565.10">
    <property type="entry name" value="Histidine kinase-like ATPase, C-terminal domain"/>
    <property type="match status" value="1"/>
</dbReference>
<dbReference type="SUPFAM" id="SSF55781">
    <property type="entry name" value="GAF domain-like"/>
    <property type="match status" value="1"/>
</dbReference>
<accession>A0A1E3LY19</accession>
<dbReference type="InterPro" id="IPR036890">
    <property type="entry name" value="HATPase_C_sf"/>
</dbReference>
<dbReference type="InterPro" id="IPR036097">
    <property type="entry name" value="HisK_dim/P_sf"/>
</dbReference>
<evidence type="ECO:0000259" key="11">
    <source>
        <dbReference type="PROSITE" id="PS50924"/>
    </source>
</evidence>
<dbReference type="GO" id="GO:0016020">
    <property type="term" value="C:membrane"/>
    <property type="evidence" value="ECO:0007669"/>
    <property type="project" value="UniProtKB-UniRule"/>
</dbReference>
<dbReference type="InterPro" id="IPR004358">
    <property type="entry name" value="Sig_transdc_His_kin-like_C"/>
</dbReference>
<feature type="transmembrane region" description="Helical" evidence="7">
    <location>
        <begin position="81"/>
        <end position="99"/>
    </location>
</feature>
<evidence type="ECO:0000256" key="6">
    <source>
        <dbReference type="PROSITE-ProRule" id="PRU00169"/>
    </source>
</evidence>
<dbReference type="Gene3D" id="3.40.50.2300">
    <property type="match status" value="1"/>
</dbReference>
<name>A0A1E3LY19_9SPHN</name>
<feature type="transmembrane region" description="Helical" evidence="7">
    <location>
        <begin position="111"/>
        <end position="130"/>
    </location>
</feature>
<keyword evidence="4" id="KW-0808">Transferase</keyword>
<dbReference type="PROSITE" id="PS50924">
    <property type="entry name" value="MHYT"/>
    <property type="match status" value="1"/>
</dbReference>
<sequence>MIMTGAHDDFLVALSIGIAIFASYTALSLAGRIRASRQRARRVWLGAAAVTLGGGIWAMHFVAMLAFSMPGMTISYDVGPTLLSLALAIGFTGAGLATLNWQQVTPARTALAGALIATGVVGMHYLGMAAMRMPAALRYDPVWVAISIVIALVAATAAVWLASRDRKLPQRIAAAVVMGAAIAGMHYAGMYAATFTMAGMDDAQGLASVGQTYLAITISFLTSLILLLSLGAAQLERVFQRAARREARIALRLQVADILRGRSAEVALPEVAALMGAHFGVTRTGFGDLDPLEDVFDYSTCWTDGSAPPLLGRFPAAAFGPKIVAALTAGRTVAIGDLFASDLSDESRTQATAREVDTRAILVVPFVRGGRLRTIVYLNDRKPRHWRADEISFMEEIAERVRLVIERSAVEDQLRELNASLEMRVEQRTRELQRAEAGRRAADALYRAYFEHTPDPLSVIAVGVDGEFLIEQMNPAHEAALGVRLDAIRGKRLQQCLPPRIAQRMVRAYRHIVQTREIAHYRHSFVVGGEPRHWDTTLVPLSEEGRVTRIVASSRDVTRQVAAEEALRQAQKMEAIGQLTGGVAHDFNNLLTPILGSLDRLHRKGVVDERDRRFVAGALQSAERARTLIQRLLSFARRQPLQIAPVDVSELVRSMADLISSTIGPQIKVAVDAPAGVPAATADANQLEMALLNLAVNARDAMPQGGQLRIGVSHAVIGEGDMRELGAGRYICLCVADTGVGMDQETQRRAIEPFFSTKGVGQGTGLGLSMAHGLAAQLGGALTIDSQPGAGTQIMLWLPESVDAAQSGAGGAEADEAHAFSGTVLLVDDDELVRDSAAQMLRDIGLTVTCAASAAAALDQVDAGMRPDLLVTDHLMPGMTGSSLALQLRERLPGIRLLIISGYADAGDIDDSLPRLSKPFVQADLVAALRDLG</sequence>
<dbReference type="Gene3D" id="3.30.450.20">
    <property type="entry name" value="PAS domain"/>
    <property type="match status" value="1"/>
</dbReference>
<dbReference type="SUPFAM" id="SSF47384">
    <property type="entry name" value="Homodimeric domain of signal transducing histidine kinase"/>
    <property type="match status" value="1"/>
</dbReference>
<dbReference type="Proteomes" id="UP000094487">
    <property type="component" value="Unassembled WGS sequence"/>
</dbReference>
<dbReference type="STRING" id="1888892.BFL28_00900"/>
<evidence type="ECO:0000256" key="4">
    <source>
        <dbReference type="ARBA" id="ARBA00022679"/>
    </source>
</evidence>
<feature type="transmembrane region" description="Helical" evidence="7">
    <location>
        <begin position="142"/>
        <end position="161"/>
    </location>
</feature>
<feature type="domain" description="Response regulatory" evidence="10">
    <location>
        <begin position="823"/>
        <end position="933"/>
    </location>
</feature>
<dbReference type="PROSITE" id="PS50110">
    <property type="entry name" value="RESPONSE_REGULATORY"/>
    <property type="match status" value="1"/>
</dbReference>
<evidence type="ECO:0000256" key="1">
    <source>
        <dbReference type="ARBA" id="ARBA00000085"/>
    </source>
</evidence>
<dbReference type="SMART" id="SM00387">
    <property type="entry name" value="HATPase_c"/>
    <property type="match status" value="1"/>
</dbReference>
<feature type="transmembrane region" description="Helical" evidence="7">
    <location>
        <begin position="43"/>
        <end position="69"/>
    </location>
</feature>
<keyword evidence="13" id="KW-1185">Reference proteome</keyword>
<dbReference type="Gene3D" id="1.10.287.130">
    <property type="match status" value="1"/>
</dbReference>
<dbReference type="Pfam" id="PF01590">
    <property type="entry name" value="GAF"/>
    <property type="match status" value="1"/>
</dbReference>
<dbReference type="PRINTS" id="PR00344">
    <property type="entry name" value="BCTRLSENSOR"/>
</dbReference>
<dbReference type="SMART" id="SM00448">
    <property type="entry name" value="REC"/>
    <property type="match status" value="1"/>
</dbReference>
<dbReference type="SUPFAM" id="SSF55785">
    <property type="entry name" value="PYP-like sensor domain (PAS domain)"/>
    <property type="match status" value="1"/>
</dbReference>
<dbReference type="EMBL" id="MDDS01000013">
    <property type="protein sequence ID" value="ODP38628.1"/>
    <property type="molecule type" value="Genomic_DNA"/>
</dbReference>
<dbReference type="AlphaFoldDB" id="A0A1E3LY19"/>
<dbReference type="Pfam" id="PF00072">
    <property type="entry name" value="Response_reg"/>
    <property type="match status" value="1"/>
</dbReference>
<protein>
    <recommendedName>
        <fullName evidence="2">histidine kinase</fullName>
        <ecNumber evidence="2">2.7.13.3</ecNumber>
    </recommendedName>
</protein>
<evidence type="ECO:0000313" key="12">
    <source>
        <dbReference type="EMBL" id="ODP38628.1"/>
    </source>
</evidence>
<dbReference type="InterPro" id="IPR001789">
    <property type="entry name" value="Sig_transdc_resp-reg_receiver"/>
</dbReference>
<dbReference type="EC" id="2.7.13.3" evidence="2"/>
<evidence type="ECO:0000256" key="7">
    <source>
        <dbReference type="PROSITE-ProRule" id="PRU00244"/>
    </source>
</evidence>
<comment type="caution">
    <text evidence="12">The sequence shown here is derived from an EMBL/GenBank/DDBJ whole genome shotgun (WGS) entry which is preliminary data.</text>
</comment>
<dbReference type="SUPFAM" id="SSF55874">
    <property type="entry name" value="ATPase domain of HSP90 chaperone/DNA topoisomerase II/histidine kinase"/>
    <property type="match status" value="1"/>
</dbReference>
<evidence type="ECO:0000313" key="13">
    <source>
        <dbReference type="Proteomes" id="UP000094487"/>
    </source>
</evidence>
<keyword evidence="7" id="KW-1133">Transmembrane helix</keyword>